<evidence type="ECO:0000256" key="3">
    <source>
        <dbReference type="SAM" id="Phobius"/>
    </source>
</evidence>
<evidence type="ECO:0000313" key="5">
    <source>
        <dbReference type="Proteomes" id="UP001141259"/>
    </source>
</evidence>
<keyword evidence="2" id="KW-1277">Toxin-antitoxin system</keyword>
<gene>
    <name evidence="4" type="ORF">NZH93_15560</name>
</gene>
<comment type="caution">
    <text evidence="4">The sequence shown here is derived from an EMBL/GenBank/DDBJ whole genome shotgun (WGS) entry which is preliminary data.</text>
</comment>
<name>A0A9X3AFH3_9PSEU</name>
<evidence type="ECO:0000256" key="2">
    <source>
        <dbReference type="ARBA" id="ARBA00022649"/>
    </source>
</evidence>
<feature type="transmembrane region" description="Helical" evidence="3">
    <location>
        <begin position="6"/>
        <end position="22"/>
    </location>
</feature>
<dbReference type="AlphaFoldDB" id="A0A9X3AFH3"/>
<evidence type="ECO:0000313" key="4">
    <source>
        <dbReference type="EMBL" id="MCS7478276.1"/>
    </source>
</evidence>
<dbReference type="Gene3D" id="2.30.30.110">
    <property type="match status" value="1"/>
</dbReference>
<dbReference type="InterPro" id="IPR011067">
    <property type="entry name" value="Plasmid_toxin/cell-grow_inhib"/>
</dbReference>
<dbReference type="RefSeq" id="WP_259623774.1">
    <property type="nucleotide sequence ID" value="NZ_JANYMP010000006.1"/>
</dbReference>
<proteinExistence type="inferred from homology"/>
<keyword evidence="5" id="KW-1185">Reference proteome</keyword>
<sequence>MTPWYLLAAVAAVAFIVLFLVRRTREPGKLRSSPPDDSWLTRPQPGDIWWADVPFRDGDGAKVRPCVVLRTHRRKVDVLRITSQDKSDRHDHLRIPTRSWDPKATHDSFVDLSEPFRLADRAFTRKAGRIAPTSWKTVRDQHPTGWAT</sequence>
<dbReference type="GO" id="GO:0003677">
    <property type="term" value="F:DNA binding"/>
    <property type="evidence" value="ECO:0007669"/>
    <property type="project" value="InterPro"/>
</dbReference>
<evidence type="ECO:0000256" key="1">
    <source>
        <dbReference type="ARBA" id="ARBA00007521"/>
    </source>
</evidence>
<dbReference type="SUPFAM" id="SSF50118">
    <property type="entry name" value="Cell growth inhibitor/plasmid maintenance toxic component"/>
    <property type="match status" value="1"/>
</dbReference>
<keyword evidence="3" id="KW-0812">Transmembrane</keyword>
<accession>A0A9X3AFH3</accession>
<keyword evidence="3" id="KW-0472">Membrane</keyword>
<protein>
    <submittedName>
        <fullName evidence="4">Type II toxin-antitoxin system PemK/MazF family toxin</fullName>
    </submittedName>
</protein>
<keyword evidence="3" id="KW-1133">Transmembrane helix</keyword>
<reference evidence="4" key="1">
    <citation type="submission" date="2022-08" db="EMBL/GenBank/DDBJ databases">
        <authorList>
            <person name="Tistechok S."/>
            <person name="Samborskyy M."/>
            <person name="Roman I."/>
        </authorList>
    </citation>
    <scope>NUCLEOTIDE SEQUENCE</scope>
    <source>
        <strain evidence="4">DSM 103496</strain>
    </source>
</reference>
<dbReference type="InterPro" id="IPR003477">
    <property type="entry name" value="PemK-like"/>
</dbReference>
<comment type="similarity">
    <text evidence="1">Belongs to the PemK/MazF family.</text>
</comment>
<dbReference type="Pfam" id="PF02452">
    <property type="entry name" value="PemK_toxin"/>
    <property type="match status" value="1"/>
</dbReference>
<dbReference type="EMBL" id="JANYMP010000006">
    <property type="protein sequence ID" value="MCS7478276.1"/>
    <property type="molecule type" value="Genomic_DNA"/>
</dbReference>
<organism evidence="4 5">
    <name type="scientific">Umezawaea endophytica</name>
    <dbReference type="NCBI Taxonomy" id="1654476"/>
    <lineage>
        <taxon>Bacteria</taxon>
        <taxon>Bacillati</taxon>
        <taxon>Actinomycetota</taxon>
        <taxon>Actinomycetes</taxon>
        <taxon>Pseudonocardiales</taxon>
        <taxon>Pseudonocardiaceae</taxon>
        <taxon>Umezawaea</taxon>
    </lineage>
</organism>
<dbReference type="Proteomes" id="UP001141259">
    <property type="component" value="Unassembled WGS sequence"/>
</dbReference>